<keyword evidence="3" id="KW-1185">Reference proteome</keyword>
<dbReference type="Pfam" id="PF02190">
    <property type="entry name" value="LON_substr_bdg"/>
    <property type="match status" value="1"/>
</dbReference>
<dbReference type="EMBL" id="LAQU01000001">
    <property type="protein sequence ID" value="KKB65252.1"/>
    <property type="molecule type" value="Genomic_DNA"/>
</dbReference>
<protein>
    <submittedName>
        <fullName evidence="2">ATP-dependent protease</fullName>
    </submittedName>
</protein>
<dbReference type="SMART" id="SM00464">
    <property type="entry name" value="LON"/>
    <property type="match status" value="1"/>
</dbReference>
<dbReference type="InterPro" id="IPR003111">
    <property type="entry name" value="Lon_prtase_N"/>
</dbReference>
<proteinExistence type="predicted"/>
<dbReference type="Gene3D" id="2.30.130.40">
    <property type="entry name" value="LON domain-like"/>
    <property type="match status" value="1"/>
</dbReference>
<organism evidence="2 3">
    <name type="scientific">Robbsia andropogonis</name>
    <dbReference type="NCBI Taxonomy" id="28092"/>
    <lineage>
        <taxon>Bacteria</taxon>
        <taxon>Pseudomonadati</taxon>
        <taxon>Pseudomonadota</taxon>
        <taxon>Betaproteobacteria</taxon>
        <taxon>Burkholderiales</taxon>
        <taxon>Burkholderiaceae</taxon>
        <taxon>Robbsia</taxon>
    </lineage>
</organism>
<dbReference type="PANTHER" id="PTHR46732">
    <property type="entry name" value="ATP-DEPENDENT PROTEASE LA (LON) DOMAIN PROTEIN"/>
    <property type="match status" value="1"/>
</dbReference>
<comment type="caution">
    <text evidence="2">The sequence shown here is derived from an EMBL/GenBank/DDBJ whole genome shotgun (WGS) entry which is preliminary data.</text>
</comment>
<dbReference type="PATRIC" id="fig|28092.6.peg.241"/>
<dbReference type="AlphaFoldDB" id="A0A0F5K6U2"/>
<evidence type="ECO:0000313" key="3">
    <source>
        <dbReference type="Proteomes" id="UP000033618"/>
    </source>
</evidence>
<feature type="domain" description="Lon N-terminal" evidence="1">
    <location>
        <begin position="5"/>
        <end position="208"/>
    </location>
</feature>
<dbReference type="Proteomes" id="UP000033618">
    <property type="component" value="Unassembled WGS sequence"/>
</dbReference>
<dbReference type="GO" id="GO:0008233">
    <property type="term" value="F:peptidase activity"/>
    <property type="evidence" value="ECO:0007669"/>
    <property type="project" value="UniProtKB-KW"/>
</dbReference>
<gene>
    <name evidence="2" type="ORF">WM40_01085</name>
</gene>
<keyword evidence="2" id="KW-0378">Hydrolase</keyword>
<evidence type="ECO:0000259" key="1">
    <source>
        <dbReference type="PROSITE" id="PS51787"/>
    </source>
</evidence>
<reference evidence="2 3" key="1">
    <citation type="submission" date="2015-03" db="EMBL/GenBank/DDBJ databases">
        <title>Draft Genome Sequence of Burkholderia andropogonis type strain ICMP2807, isolated from Sorghum bicolor.</title>
        <authorList>
            <person name="Lopes-Santos L."/>
            <person name="Castro D.B."/>
            <person name="Ottoboni L.M."/>
            <person name="Park D."/>
            <person name="Weirc B.S."/>
            <person name="Destefano S.A."/>
        </authorList>
    </citation>
    <scope>NUCLEOTIDE SEQUENCE [LARGE SCALE GENOMIC DNA]</scope>
    <source>
        <strain evidence="2 3">ICMP2807</strain>
    </source>
</reference>
<keyword evidence="2" id="KW-0645">Protease</keyword>
<name>A0A0F5K6U2_9BURK</name>
<accession>A0A0F5K6U2</accession>
<dbReference type="InterPro" id="IPR015947">
    <property type="entry name" value="PUA-like_sf"/>
</dbReference>
<dbReference type="PROSITE" id="PS51787">
    <property type="entry name" value="LON_N"/>
    <property type="match status" value="1"/>
</dbReference>
<dbReference type="InterPro" id="IPR046336">
    <property type="entry name" value="Lon_prtase_N_sf"/>
</dbReference>
<dbReference type="Gene3D" id="1.10.4060.10">
    <property type="entry name" value="BPP1347 like domain"/>
    <property type="match status" value="1"/>
</dbReference>
<dbReference type="OrthoDB" id="8558970at2"/>
<sequence>MATLLSDLPLFPLGTVLFPEGLLSLRVFEARYLDMARDCLRRDAPFGVCLLKSGSEVSLPGGDQPEPEPIGCLAQIVNCDVQQLGVLLLRCRGSQRFRVISTHVEKDGLLRAVAEPLGDDTVEDDSDAHRMRLASCSEALSRIIDNVKERDPNHIPFLEPFRLDDASWVANRLSEVLPISIRARQQLMELDDAGTRLELVHQYMMRHQML</sequence>
<dbReference type="SUPFAM" id="SSF88697">
    <property type="entry name" value="PUA domain-like"/>
    <property type="match status" value="1"/>
</dbReference>
<dbReference type="STRING" id="28092.WM40_01085"/>
<evidence type="ECO:0000313" key="2">
    <source>
        <dbReference type="EMBL" id="KKB65252.1"/>
    </source>
</evidence>
<dbReference type="PANTHER" id="PTHR46732:SF8">
    <property type="entry name" value="ATP-DEPENDENT PROTEASE LA (LON) DOMAIN PROTEIN"/>
    <property type="match status" value="1"/>
</dbReference>
<dbReference type="GO" id="GO:0006508">
    <property type="term" value="P:proteolysis"/>
    <property type="evidence" value="ECO:0007669"/>
    <property type="project" value="UniProtKB-KW"/>
</dbReference>